<reference evidence="2" key="1">
    <citation type="submission" date="2020-12" db="EMBL/GenBank/DDBJ databases">
        <authorList>
            <person name="Huq M.A."/>
        </authorList>
    </citation>
    <scope>NUCLEOTIDE SEQUENCE</scope>
    <source>
        <strain evidence="2">MAHUQ-46</strain>
    </source>
</reference>
<keyword evidence="3" id="KW-1185">Reference proteome</keyword>
<keyword evidence="1" id="KW-0472">Membrane</keyword>
<dbReference type="AlphaFoldDB" id="A0A934MX27"/>
<keyword evidence="1" id="KW-1133">Transmembrane helix</keyword>
<feature type="transmembrane region" description="Helical" evidence="1">
    <location>
        <begin position="43"/>
        <end position="60"/>
    </location>
</feature>
<dbReference type="InterPro" id="IPR025238">
    <property type="entry name" value="DUF4184"/>
</dbReference>
<proteinExistence type="predicted"/>
<dbReference type="EMBL" id="JAELUP010000103">
    <property type="protein sequence ID" value="MBJ6363747.1"/>
    <property type="molecule type" value="Genomic_DNA"/>
</dbReference>
<dbReference type="Proteomes" id="UP000640274">
    <property type="component" value="Unassembled WGS sequence"/>
</dbReference>
<protein>
    <submittedName>
        <fullName evidence="2">DUF4184 family protein</fullName>
    </submittedName>
</protein>
<feature type="transmembrane region" description="Helical" evidence="1">
    <location>
        <begin position="89"/>
        <end position="110"/>
    </location>
</feature>
<sequence>MPFTFSHPLYAAPLSAHLPARLNLDRRAQQLIQPWGLHSIREWAIFIVSVIIGFYSHIVVDGFTHESGYFAVRMEGLQQALFGLPIFKWLQYSLSILGLLVEAAIIIHLLRAAKMRPQGHEGRVSSRWKAVYWL</sequence>
<comment type="caution">
    <text evidence="2">The sequence shown here is derived from an EMBL/GenBank/DDBJ whole genome shotgun (WGS) entry which is preliminary data.</text>
</comment>
<evidence type="ECO:0000313" key="2">
    <source>
        <dbReference type="EMBL" id="MBJ6363747.1"/>
    </source>
</evidence>
<keyword evidence="1" id="KW-0812">Transmembrane</keyword>
<dbReference type="Pfam" id="PF13803">
    <property type="entry name" value="DUF4184"/>
    <property type="match status" value="1"/>
</dbReference>
<gene>
    <name evidence="2" type="ORF">JFN88_21270</name>
</gene>
<evidence type="ECO:0000313" key="3">
    <source>
        <dbReference type="Proteomes" id="UP000640274"/>
    </source>
</evidence>
<evidence type="ECO:0000256" key="1">
    <source>
        <dbReference type="SAM" id="Phobius"/>
    </source>
</evidence>
<accession>A0A934MX27</accession>
<name>A0A934MX27_9BACL</name>
<dbReference type="RefSeq" id="WP_199021265.1">
    <property type="nucleotide sequence ID" value="NZ_JAELUP010000103.1"/>
</dbReference>
<organism evidence="2 3">
    <name type="scientific">Paenibacillus roseus</name>
    <dbReference type="NCBI Taxonomy" id="2798579"/>
    <lineage>
        <taxon>Bacteria</taxon>
        <taxon>Bacillati</taxon>
        <taxon>Bacillota</taxon>
        <taxon>Bacilli</taxon>
        <taxon>Bacillales</taxon>
        <taxon>Paenibacillaceae</taxon>
        <taxon>Paenibacillus</taxon>
    </lineage>
</organism>